<dbReference type="GO" id="GO:0016705">
    <property type="term" value="F:oxidoreductase activity, acting on paired donors, with incorporation or reduction of molecular oxygen"/>
    <property type="evidence" value="ECO:0007669"/>
    <property type="project" value="InterPro"/>
</dbReference>
<dbReference type="PANTHER" id="PTHR47955">
    <property type="entry name" value="CYTOCHROME P450 FAMILY 71 PROTEIN"/>
    <property type="match status" value="1"/>
</dbReference>
<keyword evidence="2" id="KW-0479">Metal-binding</keyword>
<comment type="similarity">
    <text evidence="1">Belongs to the cytochrome P450 family.</text>
</comment>
<evidence type="ECO:0000256" key="2">
    <source>
        <dbReference type="ARBA" id="ARBA00022723"/>
    </source>
</evidence>
<dbReference type="InterPro" id="IPR001128">
    <property type="entry name" value="Cyt_P450"/>
</dbReference>
<dbReference type="GO" id="GO:0004497">
    <property type="term" value="F:monooxygenase activity"/>
    <property type="evidence" value="ECO:0007669"/>
    <property type="project" value="InterPro"/>
</dbReference>
<accession>R7W3X5</accession>
<dbReference type="PANTHER" id="PTHR47955:SF21">
    <property type="entry name" value="OS06G0642300 PROTEIN"/>
    <property type="match status" value="1"/>
</dbReference>
<reference evidence="4" key="1">
    <citation type="submission" date="2015-06" db="UniProtKB">
        <authorList>
            <consortium name="EnsemblPlants"/>
        </authorList>
    </citation>
    <scope>IDENTIFICATION</scope>
</reference>
<keyword evidence="3" id="KW-0408">Iron</keyword>
<organism evidence="4">
    <name type="scientific">Aegilops tauschii</name>
    <name type="common">Tausch's goatgrass</name>
    <name type="synonym">Aegilops squarrosa</name>
    <dbReference type="NCBI Taxonomy" id="37682"/>
    <lineage>
        <taxon>Eukaryota</taxon>
        <taxon>Viridiplantae</taxon>
        <taxon>Streptophyta</taxon>
        <taxon>Embryophyta</taxon>
        <taxon>Tracheophyta</taxon>
        <taxon>Spermatophyta</taxon>
        <taxon>Magnoliopsida</taxon>
        <taxon>Liliopsida</taxon>
        <taxon>Poales</taxon>
        <taxon>Poaceae</taxon>
        <taxon>BOP clade</taxon>
        <taxon>Pooideae</taxon>
        <taxon>Triticodae</taxon>
        <taxon>Triticeae</taxon>
        <taxon>Triticinae</taxon>
        <taxon>Aegilops</taxon>
    </lineage>
</organism>
<dbReference type="Gene3D" id="1.10.630.10">
    <property type="entry name" value="Cytochrome P450"/>
    <property type="match status" value="1"/>
</dbReference>
<dbReference type="EnsemblPlants" id="EMT14721">
    <property type="protein sequence ID" value="EMT14721"/>
    <property type="gene ID" value="F775_20790"/>
</dbReference>
<dbReference type="ExpressionAtlas" id="R7W3X5">
    <property type="expression patterns" value="baseline"/>
</dbReference>
<dbReference type="GO" id="GO:0020037">
    <property type="term" value="F:heme binding"/>
    <property type="evidence" value="ECO:0007669"/>
    <property type="project" value="InterPro"/>
</dbReference>
<dbReference type="Pfam" id="PF00067">
    <property type="entry name" value="p450"/>
    <property type="match status" value="1"/>
</dbReference>
<evidence type="ECO:0000256" key="1">
    <source>
        <dbReference type="ARBA" id="ARBA00010617"/>
    </source>
</evidence>
<protein>
    <submittedName>
        <fullName evidence="4">Putative Cytochrome P450 71D11</fullName>
    </submittedName>
</protein>
<name>R7W3X5_AEGTA</name>
<dbReference type="SUPFAM" id="SSF48264">
    <property type="entry name" value="Cytochrome P450"/>
    <property type="match status" value="1"/>
</dbReference>
<dbReference type="AlphaFoldDB" id="R7W3X5"/>
<sequence length="212" mass="23615">MRTHDVSFATRPISRIKRLTLVDGSEGLIFAPYGSAWRQLRKICTVELLSTRRVQSSRGIGEQEVQHLLQAVSTTTATPGAAVNLSTLLSSYVNDSTVHTIIGSRFKDRETFLRLMGEGIELFSRPGLPDLYPSSRLAMLVSRKPQLVKQHNQAMMGFMETIIQEHQAPLGATTDKEEDLVDVLLRIQKEDDSLEFPLTTRAANESSSSELD</sequence>
<evidence type="ECO:0000256" key="3">
    <source>
        <dbReference type="ARBA" id="ARBA00023004"/>
    </source>
</evidence>
<dbReference type="GO" id="GO:0005506">
    <property type="term" value="F:iron ion binding"/>
    <property type="evidence" value="ECO:0007669"/>
    <property type="project" value="InterPro"/>
</dbReference>
<evidence type="ECO:0000313" key="4">
    <source>
        <dbReference type="EnsemblPlants" id="EMT14721"/>
    </source>
</evidence>
<dbReference type="InterPro" id="IPR036396">
    <property type="entry name" value="Cyt_P450_sf"/>
</dbReference>
<proteinExistence type="inferred from homology"/>